<dbReference type="SMART" id="SM00954">
    <property type="entry name" value="RelA_SpoT"/>
    <property type="match status" value="1"/>
</dbReference>
<keyword evidence="3" id="KW-1185">Reference proteome</keyword>
<dbReference type="SUPFAM" id="SSF81301">
    <property type="entry name" value="Nucleotidyltransferase"/>
    <property type="match status" value="1"/>
</dbReference>
<dbReference type="EMBL" id="JBHFNQ010000013">
    <property type="protein sequence ID" value="MFB2875591.1"/>
    <property type="molecule type" value="Genomic_DNA"/>
</dbReference>
<evidence type="ECO:0000313" key="2">
    <source>
        <dbReference type="EMBL" id="MFB2875591.1"/>
    </source>
</evidence>
<proteinExistence type="predicted"/>
<sequence length="329" mass="38866">MIYPSILDRKYQEYKPFVKNVSERVTETLRNYCEQRRGYAFTCRIKTIESLAEKIETGRFKKWSDLDDLFACTVIIPTLSHEKEVIEFCKNTFKVIRTVKRGQNKKSPDTFKFDSTRIYAQLKKVDDLDIDNQLSIYTITFEIQVKSAFEHAWAVSTHDLVYKNSEIDWRRLRLAAQIKATVEQLDTLILAFQQTSAFIEDNDYSEIKIKRQLANEINKLFENKIPDELRPKDMSRFCDNLYRLIVNAGKEKNIKQIMKQIVREVQSTPTNQIPLSISLFQYFLAILIGKKIIEHPIENYHWHITDELKSLYPFIDTNINSIFLYSDET</sequence>
<dbReference type="Pfam" id="PF04607">
    <property type="entry name" value="RelA_SpoT"/>
    <property type="match status" value="1"/>
</dbReference>
<reference evidence="2 3" key="1">
    <citation type="submission" date="2024-09" db="EMBL/GenBank/DDBJ databases">
        <title>Floridaenema gen nov. (Aerosakkonemataceae, Aerosakkonematales ord. nov., Cyanobacteria) from benthic tropical and subtropical fresh waters, with the description of four new species.</title>
        <authorList>
            <person name="Moretto J.A."/>
            <person name="Berthold D.E."/>
            <person name="Lefler F.W."/>
            <person name="Huang I.-S."/>
            <person name="Laughinghouse H. IV."/>
        </authorList>
    </citation>
    <scope>NUCLEOTIDE SEQUENCE [LARGE SCALE GENOMIC DNA]</scope>
    <source>
        <strain evidence="2 3">BLCC-F46</strain>
    </source>
</reference>
<dbReference type="Proteomes" id="UP001576774">
    <property type="component" value="Unassembled WGS sequence"/>
</dbReference>
<gene>
    <name evidence="2" type="ORF">ACE1CC_01740</name>
</gene>
<dbReference type="RefSeq" id="WP_413268748.1">
    <property type="nucleotide sequence ID" value="NZ_JBHFNQ010000013.1"/>
</dbReference>
<protein>
    <recommendedName>
        <fullName evidence="1">RelA/SpoT domain-containing protein</fullName>
    </recommendedName>
</protein>
<dbReference type="Gene3D" id="3.30.460.10">
    <property type="entry name" value="Beta Polymerase, domain 2"/>
    <property type="match status" value="1"/>
</dbReference>
<feature type="domain" description="RelA/SpoT" evidence="1">
    <location>
        <begin position="43"/>
        <end position="168"/>
    </location>
</feature>
<evidence type="ECO:0000259" key="1">
    <source>
        <dbReference type="SMART" id="SM00954"/>
    </source>
</evidence>
<evidence type="ECO:0000313" key="3">
    <source>
        <dbReference type="Proteomes" id="UP001576774"/>
    </source>
</evidence>
<dbReference type="InterPro" id="IPR043519">
    <property type="entry name" value="NT_sf"/>
</dbReference>
<accession>A0ABV4WZS8</accession>
<dbReference type="InterPro" id="IPR007685">
    <property type="entry name" value="RelA_SpoT"/>
</dbReference>
<comment type="caution">
    <text evidence="2">The sequence shown here is derived from an EMBL/GenBank/DDBJ whole genome shotgun (WGS) entry which is preliminary data.</text>
</comment>
<organism evidence="2 3">
    <name type="scientific">Floridaenema aerugineum BLCC-F46</name>
    <dbReference type="NCBI Taxonomy" id="3153654"/>
    <lineage>
        <taxon>Bacteria</taxon>
        <taxon>Bacillati</taxon>
        <taxon>Cyanobacteriota</taxon>
        <taxon>Cyanophyceae</taxon>
        <taxon>Oscillatoriophycideae</taxon>
        <taxon>Aerosakkonematales</taxon>
        <taxon>Aerosakkonemataceae</taxon>
        <taxon>Floridanema</taxon>
        <taxon>Floridanema aerugineum</taxon>
    </lineage>
</organism>
<name>A0ABV4WZS8_9CYAN</name>